<protein>
    <submittedName>
        <fullName evidence="1">Uncharacterized protein</fullName>
    </submittedName>
</protein>
<evidence type="ECO:0000313" key="1">
    <source>
        <dbReference type="EMBL" id="ACK72899.1"/>
    </source>
</evidence>
<evidence type="ECO:0000313" key="2">
    <source>
        <dbReference type="Proteomes" id="UP000002384"/>
    </source>
</evidence>
<organism evidence="1 2">
    <name type="scientific">Gloeothece citriformis (strain PCC 7424)</name>
    <name type="common">Cyanothece sp. (strain PCC 7424)</name>
    <dbReference type="NCBI Taxonomy" id="65393"/>
    <lineage>
        <taxon>Bacteria</taxon>
        <taxon>Bacillati</taxon>
        <taxon>Cyanobacteriota</taxon>
        <taxon>Cyanophyceae</taxon>
        <taxon>Oscillatoriophycideae</taxon>
        <taxon>Chroococcales</taxon>
        <taxon>Aphanothecaceae</taxon>
        <taxon>Gloeothece</taxon>
        <taxon>Gloeothece citriformis</taxon>
    </lineage>
</organism>
<dbReference type="AlphaFoldDB" id="B7KAC5"/>
<dbReference type="RefSeq" id="WP_015956482.1">
    <property type="nucleotide sequence ID" value="NC_011729.1"/>
</dbReference>
<dbReference type="Proteomes" id="UP000002384">
    <property type="component" value="Chromosome"/>
</dbReference>
<gene>
    <name evidence="1" type="ordered locus">PCC7424_4536</name>
</gene>
<dbReference type="eggNOG" id="ENOG502ZTRK">
    <property type="taxonomic scope" value="Bacteria"/>
</dbReference>
<reference evidence="2" key="1">
    <citation type="journal article" date="2011" name="MBio">
        <title>Novel metabolic attributes of the genus Cyanothece, comprising a group of unicellular nitrogen-fixing Cyanobacteria.</title>
        <authorList>
            <person name="Bandyopadhyay A."/>
            <person name="Elvitigala T."/>
            <person name="Welsh E."/>
            <person name="Stockel J."/>
            <person name="Liberton M."/>
            <person name="Min H."/>
            <person name="Sherman L.A."/>
            <person name="Pakrasi H.B."/>
        </authorList>
    </citation>
    <scope>NUCLEOTIDE SEQUENCE [LARGE SCALE GENOMIC DNA]</scope>
    <source>
        <strain evidence="2">PCC 7424</strain>
    </source>
</reference>
<keyword evidence="2" id="KW-1185">Reference proteome</keyword>
<proteinExistence type="predicted"/>
<sequence length="106" mass="12336">MNNQQAVFCIFLMRFNLQPLEAIKIVTQWFEEHPSDNWGTLKSLLKEDKITLISGKLKEVSQQNSSEYSEPVKKYRGVELPGVNFEATPITQTPKKLRYRGQEYTL</sequence>
<name>B7KAC5_GLOC7</name>
<dbReference type="EMBL" id="CP001291">
    <property type="protein sequence ID" value="ACK72899.1"/>
    <property type="molecule type" value="Genomic_DNA"/>
</dbReference>
<accession>B7KAC5</accession>
<dbReference type="OrthoDB" id="425349at2"/>
<dbReference type="KEGG" id="cyc:PCC7424_4536"/>
<dbReference type="HOGENOM" id="CLU_2218740_0_0_3"/>